<dbReference type="InterPro" id="IPR038136">
    <property type="entry name" value="CofD-like_dom_sf"/>
</dbReference>
<organism evidence="3 4">
    <name type="scientific">Gallibacterium trehalosifermentans</name>
    <dbReference type="NCBI Taxonomy" id="516935"/>
    <lineage>
        <taxon>Bacteria</taxon>
        <taxon>Pseudomonadati</taxon>
        <taxon>Pseudomonadota</taxon>
        <taxon>Gammaproteobacteria</taxon>
        <taxon>Pasteurellales</taxon>
        <taxon>Pasteurellaceae</taxon>
        <taxon>Gallibacterium</taxon>
    </lineage>
</organism>
<evidence type="ECO:0000313" key="3">
    <source>
        <dbReference type="EMBL" id="MFC0308097.1"/>
    </source>
</evidence>
<dbReference type="NCBIfam" id="TIGR01826">
    <property type="entry name" value="CofD_related"/>
    <property type="match status" value="1"/>
</dbReference>
<comment type="similarity">
    <text evidence="2">Belongs to the gluconeogenesis factor family.</text>
</comment>
<dbReference type="PANTHER" id="PTHR30135:SF3">
    <property type="entry name" value="GLUCONEOGENESIS FACTOR-RELATED"/>
    <property type="match status" value="1"/>
</dbReference>
<comment type="function">
    <text evidence="2">Required for morphogenesis under gluconeogenic growth conditions.</text>
</comment>
<gene>
    <name evidence="3" type="primary">yvcK</name>
    <name evidence="3" type="ORF">ACFFHK_00020</name>
</gene>
<dbReference type="Pfam" id="PF01933">
    <property type="entry name" value="CofD"/>
    <property type="match status" value="1"/>
</dbReference>
<dbReference type="RefSeq" id="WP_382367429.1">
    <property type="nucleotide sequence ID" value="NZ_JBHLWB010000001.1"/>
</dbReference>
<evidence type="ECO:0000313" key="4">
    <source>
        <dbReference type="Proteomes" id="UP001589767"/>
    </source>
</evidence>
<dbReference type="Gene3D" id="3.40.50.10680">
    <property type="entry name" value="CofD-like domains"/>
    <property type="match status" value="1"/>
</dbReference>
<dbReference type="InterPro" id="IPR010119">
    <property type="entry name" value="Gluconeogen_factor"/>
</dbReference>
<protein>
    <recommendedName>
        <fullName evidence="2">Putative gluconeogenesis factor</fullName>
    </recommendedName>
</protein>
<dbReference type="InterPro" id="IPR002882">
    <property type="entry name" value="CofD"/>
</dbReference>
<dbReference type="CDD" id="cd07187">
    <property type="entry name" value="YvcK_like"/>
    <property type="match status" value="1"/>
</dbReference>
<dbReference type="PANTHER" id="PTHR30135">
    <property type="entry name" value="UNCHARACTERIZED PROTEIN YVCK-RELATED"/>
    <property type="match status" value="1"/>
</dbReference>
<accession>A0ABV6GZ57</accession>
<dbReference type="Proteomes" id="UP001589767">
    <property type="component" value="Unassembled WGS sequence"/>
</dbReference>
<keyword evidence="4" id="KW-1185">Reference proteome</keyword>
<evidence type="ECO:0000256" key="1">
    <source>
        <dbReference type="ARBA" id="ARBA00022490"/>
    </source>
</evidence>
<dbReference type="HAMAP" id="MF_00973">
    <property type="entry name" value="Gluconeogen_factor"/>
    <property type="match status" value="1"/>
</dbReference>
<name>A0ABV6GZ57_9PAST</name>
<dbReference type="SUPFAM" id="SSF142338">
    <property type="entry name" value="CofD-like"/>
    <property type="match status" value="1"/>
</dbReference>
<sequence>MVVSSVVTPNLNEARRIVAIGGGHGLGRVMSALSFMRSRLTGIVTTTDNGGSTGRIRTEFGGIAWGDLRNCLNQIITTPTTASELFEYRFSGEGELAGHNLGNLMLTALENIKVRPLEGVNLIRELLHVEPFIIPMSEKPAQLAAELHNGEMIIGEVSIDNLQAIPQKLSIEPVVPATPEAVAAIEQADIILLGPGSFFTSILPPLLLVEIKAAIAKSQAIKIFIDNLGAEHSPSAQLDLVARVNWVNCYLGKSVIDGVITGTEMTLAEQFRQEHCVLSRKLNADDVSYRHDRTLLSHALEDVIEAVKIKQKRHSHIHYSEFDF</sequence>
<comment type="caution">
    <text evidence="3">The sequence shown here is derived from an EMBL/GenBank/DDBJ whole genome shotgun (WGS) entry which is preliminary data.</text>
</comment>
<keyword evidence="1 2" id="KW-0963">Cytoplasm</keyword>
<reference evidence="3 4" key="1">
    <citation type="submission" date="2024-09" db="EMBL/GenBank/DDBJ databases">
        <authorList>
            <person name="Sun Q."/>
            <person name="Mori K."/>
        </authorList>
    </citation>
    <scope>NUCLEOTIDE SEQUENCE [LARGE SCALE GENOMIC DNA]</scope>
    <source>
        <strain evidence="3 4">CCM 7539</strain>
    </source>
</reference>
<dbReference type="EMBL" id="JBHLWB010000001">
    <property type="protein sequence ID" value="MFC0308097.1"/>
    <property type="molecule type" value="Genomic_DNA"/>
</dbReference>
<comment type="subcellular location">
    <subcellularLocation>
        <location evidence="2">Cytoplasm</location>
    </subcellularLocation>
</comment>
<evidence type="ECO:0000256" key="2">
    <source>
        <dbReference type="HAMAP-Rule" id="MF_00973"/>
    </source>
</evidence>
<proteinExistence type="inferred from homology"/>